<name>A0ABV7G170_9PROT</name>
<dbReference type="EMBL" id="JBHRTN010000008">
    <property type="protein sequence ID" value="MFC3125195.1"/>
    <property type="molecule type" value="Genomic_DNA"/>
</dbReference>
<keyword evidence="2" id="KW-0378">Hydrolase</keyword>
<dbReference type="InterPro" id="IPR029058">
    <property type="entry name" value="AB_hydrolase_fold"/>
</dbReference>
<dbReference type="Gene3D" id="3.40.50.1820">
    <property type="entry name" value="alpha/beta hydrolase"/>
    <property type="match status" value="1"/>
</dbReference>
<dbReference type="SUPFAM" id="SSF53474">
    <property type="entry name" value="alpha/beta-Hydrolases"/>
    <property type="match status" value="1"/>
</dbReference>
<evidence type="ECO:0000259" key="1">
    <source>
        <dbReference type="Pfam" id="PF12697"/>
    </source>
</evidence>
<dbReference type="RefSeq" id="WP_379595719.1">
    <property type="nucleotide sequence ID" value="NZ_JBHRTN010000008.1"/>
</dbReference>
<dbReference type="GO" id="GO:0016787">
    <property type="term" value="F:hydrolase activity"/>
    <property type="evidence" value="ECO:0007669"/>
    <property type="project" value="UniProtKB-KW"/>
</dbReference>
<dbReference type="PANTHER" id="PTHR43194">
    <property type="entry name" value="HYDROLASE ALPHA/BETA FOLD FAMILY"/>
    <property type="match status" value="1"/>
</dbReference>
<evidence type="ECO:0000313" key="2">
    <source>
        <dbReference type="EMBL" id="MFC3125195.1"/>
    </source>
</evidence>
<sequence>MLCYPAEDAATISGPPLRFLAPAEADAPALLFLHGAGCGAWVWDEGFGARCAAHGLDGTAPLLTRHRGATGLSVLDYVAEARALLAGLKRDVVLVGHSLGALVAQHLLLEPAVRGAVLLTPVPPEGLWLSSAQLAWTDPVLWAEAARMDAATGSAPAALAPTLFGPSMPAAAAQQFLARMGGESQAALLEAQFPQPVPMGWLHGRKLLVLGAAEDRLISPDAARRCALWHGAELEILPDRGHLLMLEPGWEAVADRVIAWVRKLG</sequence>
<organism evidence="2 3">
    <name type="scientific">Teichococcus globiformis</name>
    <dbReference type="NCBI Taxonomy" id="2307229"/>
    <lineage>
        <taxon>Bacteria</taxon>
        <taxon>Pseudomonadati</taxon>
        <taxon>Pseudomonadota</taxon>
        <taxon>Alphaproteobacteria</taxon>
        <taxon>Acetobacterales</taxon>
        <taxon>Roseomonadaceae</taxon>
        <taxon>Roseomonas</taxon>
    </lineage>
</organism>
<feature type="domain" description="AB hydrolase-1" evidence="1">
    <location>
        <begin position="30"/>
        <end position="255"/>
    </location>
</feature>
<proteinExistence type="predicted"/>
<reference evidence="3" key="1">
    <citation type="journal article" date="2019" name="Int. J. Syst. Evol. Microbiol.">
        <title>The Global Catalogue of Microorganisms (GCM) 10K type strain sequencing project: providing services to taxonomists for standard genome sequencing and annotation.</title>
        <authorList>
            <consortium name="The Broad Institute Genomics Platform"/>
            <consortium name="The Broad Institute Genome Sequencing Center for Infectious Disease"/>
            <person name="Wu L."/>
            <person name="Ma J."/>
        </authorList>
    </citation>
    <scope>NUCLEOTIDE SEQUENCE [LARGE SCALE GENOMIC DNA]</scope>
    <source>
        <strain evidence="3">KCTC 52094</strain>
    </source>
</reference>
<dbReference type="Proteomes" id="UP001595593">
    <property type="component" value="Unassembled WGS sequence"/>
</dbReference>
<comment type="caution">
    <text evidence="2">The sequence shown here is derived from an EMBL/GenBank/DDBJ whole genome shotgun (WGS) entry which is preliminary data.</text>
</comment>
<dbReference type="InterPro" id="IPR050228">
    <property type="entry name" value="Carboxylesterase_BioH"/>
</dbReference>
<gene>
    <name evidence="2" type="ORF">ACFOD4_08990</name>
</gene>
<dbReference type="Pfam" id="PF12697">
    <property type="entry name" value="Abhydrolase_6"/>
    <property type="match status" value="1"/>
</dbReference>
<dbReference type="InterPro" id="IPR000073">
    <property type="entry name" value="AB_hydrolase_1"/>
</dbReference>
<accession>A0ABV7G170</accession>
<dbReference type="PANTHER" id="PTHR43194:SF2">
    <property type="entry name" value="PEROXISOMAL MEMBRANE PROTEIN LPX1"/>
    <property type="match status" value="1"/>
</dbReference>
<keyword evidence="3" id="KW-1185">Reference proteome</keyword>
<evidence type="ECO:0000313" key="3">
    <source>
        <dbReference type="Proteomes" id="UP001595593"/>
    </source>
</evidence>
<protein>
    <submittedName>
        <fullName evidence="2">Alpha/beta hydrolase</fullName>
    </submittedName>
</protein>